<dbReference type="Proteomes" id="UP001177670">
    <property type="component" value="Unassembled WGS sequence"/>
</dbReference>
<accession>A0AA40KED2</accession>
<evidence type="ECO:0000256" key="1">
    <source>
        <dbReference type="SAM" id="MobiDB-lite"/>
    </source>
</evidence>
<evidence type="ECO:0000313" key="3">
    <source>
        <dbReference type="EMBL" id="KAK1116999.1"/>
    </source>
</evidence>
<dbReference type="EMBL" id="JAHYIQ010000057">
    <property type="protein sequence ID" value="KAK1116999.1"/>
    <property type="molecule type" value="Genomic_DNA"/>
</dbReference>
<sequence length="199" mass="21769">MPDGRRTDRQEYIRVARQRGTAYAIWLMASALLSIIDTTDIGGVKDRVRGPCYGNGTCLETRTTAARKNGVLSVSLTGLTINVWVVSMQPLSPFPFTAGTKSSPDGKPPMVREYLMTLTSPTFPEAQVAIPEPEFRERCESSAANDRQSQKDLADPRHGSVTVNRYAKPGWPGRDATFQLTGGFCFSHEAKGTIPIVCT</sequence>
<keyword evidence="4" id="KW-1185">Reference proteome</keyword>
<feature type="transmembrane region" description="Helical" evidence="2">
    <location>
        <begin position="20"/>
        <end position="36"/>
    </location>
</feature>
<keyword evidence="2" id="KW-0812">Transmembrane</keyword>
<keyword evidence="2" id="KW-1133">Transmembrane helix</keyword>
<feature type="region of interest" description="Disordered" evidence="1">
    <location>
        <begin position="135"/>
        <end position="166"/>
    </location>
</feature>
<protein>
    <submittedName>
        <fullName evidence="3">Uncharacterized protein</fullName>
    </submittedName>
</protein>
<evidence type="ECO:0000313" key="4">
    <source>
        <dbReference type="Proteomes" id="UP001177670"/>
    </source>
</evidence>
<reference evidence="3" key="1">
    <citation type="submission" date="2021-10" db="EMBL/GenBank/DDBJ databases">
        <title>Melipona bicolor Genome sequencing and assembly.</title>
        <authorList>
            <person name="Araujo N.S."/>
            <person name="Arias M.C."/>
        </authorList>
    </citation>
    <scope>NUCLEOTIDE SEQUENCE</scope>
    <source>
        <strain evidence="3">USP_2M_L1-L4_2017</strain>
        <tissue evidence="3">Whole body</tissue>
    </source>
</reference>
<organism evidence="3 4">
    <name type="scientific">Melipona bicolor</name>
    <dbReference type="NCBI Taxonomy" id="60889"/>
    <lineage>
        <taxon>Eukaryota</taxon>
        <taxon>Metazoa</taxon>
        <taxon>Ecdysozoa</taxon>
        <taxon>Arthropoda</taxon>
        <taxon>Hexapoda</taxon>
        <taxon>Insecta</taxon>
        <taxon>Pterygota</taxon>
        <taxon>Neoptera</taxon>
        <taxon>Endopterygota</taxon>
        <taxon>Hymenoptera</taxon>
        <taxon>Apocrita</taxon>
        <taxon>Aculeata</taxon>
        <taxon>Apoidea</taxon>
        <taxon>Anthophila</taxon>
        <taxon>Apidae</taxon>
        <taxon>Melipona</taxon>
    </lineage>
</organism>
<evidence type="ECO:0000256" key="2">
    <source>
        <dbReference type="SAM" id="Phobius"/>
    </source>
</evidence>
<dbReference type="AlphaFoldDB" id="A0AA40KED2"/>
<feature type="compositionally biased region" description="Basic and acidic residues" evidence="1">
    <location>
        <begin position="148"/>
        <end position="158"/>
    </location>
</feature>
<name>A0AA40KED2_9HYME</name>
<comment type="caution">
    <text evidence="3">The sequence shown here is derived from an EMBL/GenBank/DDBJ whole genome shotgun (WGS) entry which is preliminary data.</text>
</comment>
<proteinExistence type="predicted"/>
<gene>
    <name evidence="3" type="ORF">K0M31_017048</name>
</gene>
<keyword evidence="2" id="KW-0472">Membrane</keyword>